<comment type="caution">
    <text evidence="2">The sequence shown here is derived from an EMBL/GenBank/DDBJ whole genome shotgun (WGS) entry which is preliminary data.</text>
</comment>
<accession>A0ABR3VED4</accession>
<keyword evidence="3" id="KW-1185">Reference proteome</keyword>
<dbReference type="EMBL" id="JAZGSY010000129">
    <property type="protein sequence ID" value="KAL1840067.1"/>
    <property type="molecule type" value="Genomic_DNA"/>
</dbReference>
<evidence type="ECO:0000313" key="2">
    <source>
        <dbReference type="EMBL" id="KAL1840067.1"/>
    </source>
</evidence>
<gene>
    <name evidence="2" type="ORF">VTJ49DRAFT_843</name>
</gene>
<proteinExistence type="predicted"/>
<organism evidence="2 3">
    <name type="scientific">Humicola insolens</name>
    <name type="common">Soft-rot fungus</name>
    <dbReference type="NCBI Taxonomy" id="85995"/>
    <lineage>
        <taxon>Eukaryota</taxon>
        <taxon>Fungi</taxon>
        <taxon>Dikarya</taxon>
        <taxon>Ascomycota</taxon>
        <taxon>Pezizomycotina</taxon>
        <taxon>Sordariomycetes</taxon>
        <taxon>Sordariomycetidae</taxon>
        <taxon>Sordariales</taxon>
        <taxon>Chaetomiaceae</taxon>
        <taxon>Mycothermus</taxon>
    </lineage>
</organism>
<feature type="region of interest" description="Disordered" evidence="1">
    <location>
        <begin position="77"/>
        <end position="96"/>
    </location>
</feature>
<dbReference type="Proteomes" id="UP001583172">
    <property type="component" value="Unassembled WGS sequence"/>
</dbReference>
<protein>
    <submittedName>
        <fullName evidence="2">Uncharacterized protein</fullName>
    </submittedName>
</protein>
<sequence length="151" mass="15945">MAIFNGGVSTGAARRSVALLHRPARRRRSVEHQMLGLGGPCQSMTKSSKVTRFVFAPPSDLAGSLVRADLAAFPDRPELDKFKHKEGNSLPPPSSGRPCRACGQAAGVVFLLPPASFLMNREPCSDGAKLHLSAPATPAYLGLVGVANANW</sequence>
<name>A0ABR3VED4_HUMIN</name>
<evidence type="ECO:0000313" key="3">
    <source>
        <dbReference type="Proteomes" id="UP001583172"/>
    </source>
</evidence>
<reference evidence="2 3" key="1">
    <citation type="journal article" date="2024" name="Commun. Biol.">
        <title>Comparative genomic analysis of thermophilic fungi reveals convergent evolutionary adaptations and gene losses.</title>
        <authorList>
            <person name="Steindorff A.S."/>
            <person name="Aguilar-Pontes M.V."/>
            <person name="Robinson A.J."/>
            <person name="Andreopoulos B."/>
            <person name="LaButti K."/>
            <person name="Kuo A."/>
            <person name="Mondo S."/>
            <person name="Riley R."/>
            <person name="Otillar R."/>
            <person name="Haridas S."/>
            <person name="Lipzen A."/>
            <person name="Grimwood J."/>
            <person name="Schmutz J."/>
            <person name="Clum A."/>
            <person name="Reid I.D."/>
            <person name="Moisan M.C."/>
            <person name="Butler G."/>
            <person name="Nguyen T.T.M."/>
            <person name="Dewar K."/>
            <person name="Conant G."/>
            <person name="Drula E."/>
            <person name="Henrissat B."/>
            <person name="Hansel C."/>
            <person name="Singer S."/>
            <person name="Hutchinson M.I."/>
            <person name="de Vries R.P."/>
            <person name="Natvig D.O."/>
            <person name="Powell A.J."/>
            <person name="Tsang A."/>
            <person name="Grigoriev I.V."/>
        </authorList>
    </citation>
    <scope>NUCLEOTIDE SEQUENCE [LARGE SCALE GENOMIC DNA]</scope>
    <source>
        <strain evidence="2 3">CBS 620.91</strain>
    </source>
</reference>
<evidence type="ECO:0000256" key="1">
    <source>
        <dbReference type="SAM" id="MobiDB-lite"/>
    </source>
</evidence>
<feature type="compositionally biased region" description="Basic and acidic residues" evidence="1">
    <location>
        <begin position="77"/>
        <end position="87"/>
    </location>
</feature>